<dbReference type="InterPro" id="IPR002935">
    <property type="entry name" value="SAM_O-MeTrfase"/>
</dbReference>
<dbReference type="AlphaFoldDB" id="A0A2X2LQ26"/>
<dbReference type="PROSITE" id="PS51682">
    <property type="entry name" value="SAM_OMT_I"/>
    <property type="match status" value="1"/>
</dbReference>
<sequence length="229" mass="26353">MPKVTPELFEVLHDSRAENTLARLYKEALKQGWSMVFHFMPKAFKFFGKGIDWKTENESFYEDKYIPILPYQGTFIYMQARALNAKNILEFGTSFGISTIYLAKAAKDNGGKVISTEYLAHKVKIARQNLIEAGVNEHVEILEGDAMQTLKDLDVEWDFVLLDGWPDMVYAVFKLIEPKLKKGAVIFVDDVQGFQPSMKDYFDYVRNPENGYLSTTVYPKKAMEFTIKL</sequence>
<dbReference type="CDD" id="cd02440">
    <property type="entry name" value="AdoMet_MTases"/>
    <property type="match status" value="1"/>
</dbReference>
<dbReference type="InterPro" id="IPR029063">
    <property type="entry name" value="SAM-dependent_MTases_sf"/>
</dbReference>
<proteinExistence type="predicted"/>
<dbReference type="PANTHER" id="PTHR43167:SF1">
    <property type="entry name" value="PUTATIVE (AFU_ORTHOLOGUE AFUA_6G01830)-RELATED"/>
    <property type="match status" value="1"/>
</dbReference>
<evidence type="ECO:0000313" key="2">
    <source>
        <dbReference type="Proteomes" id="UP000251241"/>
    </source>
</evidence>
<name>A0A2X2LQ26_SPHMU</name>
<dbReference type="PANTHER" id="PTHR43167">
    <property type="entry name" value="PUTATIVE (AFU_ORTHOLOGUE AFUA_6G01830)-RELATED"/>
    <property type="match status" value="1"/>
</dbReference>
<dbReference type="GO" id="GO:0008171">
    <property type="term" value="F:O-methyltransferase activity"/>
    <property type="evidence" value="ECO:0007669"/>
    <property type="project" value="InterPro"/>
</dbReference>
<dbReference type="Proteomes" id="UP000251241">
    <property type="component" value="Unassembled WGS sequence"/>
</dbReference>
<accession>A0A2X2LQ26</accession>
<keyword evidence="1" id="KW-0489">Methyltransferase</keyword>
<organism evidence="1 2">
    <name type="scientific">Sphingobacterium multivorum</name>
    <dbReference type="NCBI Taxonomy" id="28454"/>
    <lineage>
        <taxon>Bacteria</taxon>
        <taxon>Pseudomonadati</taxon>
        <taxon>Bacteroidota</taxon>
        <taxon>Sphingobacteriia</taxon>
        <taxon>Sphingobacteriales</taxon>
        <taxon>Sphingobacteriaceae</taxon>
        <taxon>Sphingobacterium</taxon>
    </lineage>
</organism>
<dbReference type="Gene3D" id="3.40.50.150">
    <property type="entry name" value="Vaccinia Virus protein VP39"/>
    <property type="match status" value="1"/>
</dbReference>
<reference evidence="1 2" key="1">
    <citation type="submission" date="2018-06" db="EMBL/GenBank/DDBJ databases">
        <authorList>
            <consortium name="Pathogen Informatics"/>
            <person name="Doyle S."/>
        </authorList>
    </citation>
    <scope>NUCLEOTIDE SEQUENCE [LARGE SCALE GENOMIC DNA]</scope>
    <source>
        <strain evidence="1 2">NCTC11343</strain>
    </source>
</reference>
<dbReference type="GO" id="GO:0032259">
    <property type="term" value="P:methylation"/>
    <property type="evidence" value="ECO:0007669"/>
    <property type="project" value="UniProtKB-KW"/>
</dbReference>
<dbReference type="SUPFAM" id="SSF53335">
    <property type="entry name" value="S-adenosyl-L-methionine-dependent methyltransferases"/>
    <property type="match status" value="1"/>
</dbReference>
<evidence type="ECO:0000313" key="1">
    <source>
        <dbReference type="EMBL" id="SPZ95089.1"/>
    </source>
</evidence>
<keyword evidence="1" id="KW-0808">Transferase</keyword>
<dbReference type="Pfam" id="PF13578">
    <property type="entry name" value="Methyltransf_24"/>
    <property type="match status" value="1"/>
</dbReference>
<dbReference type="GeneID" id="99065433"/>
<dbReference type="RefSeq" id="WP_061083933.1">
    <property type="nucleotide sequence ID" value="NZ_CP069793.1"/>
</dbReference>
<protein>
    <submittedName>
        <fullName evidence="1">Cobalt-precorrin-6Y C(15)-methyltransferase</fullName>
    </submittedName>
</protein>
<gene>
    <name evidence="1" type="ORF">NCTC11343_05759</name>
</gene>
<dbReference type="EMBL" id="UAUU01000011">
    <property type="protein sequence ID" value="SPZ95089.1"/>
    <property type="molecule type" value="Genomic_DNA"/>
</dbReference>